<comment type="caution">
    <text evidence="4">The sequence shown here is derived from an EMBL/GenBank/DDBJ whole genome shotgun (WGS) entry which is preliminary data.</text>
</comment>
<dbReference type="GO" id="GO:0006508">
    <property type="term" value="P:proteolysis"/>
    <property type="evidence" value="ECO:0007669"/>
    <property type="project" value="InterPro"/>
</dbReference>
<organism evidence="4 5">
    <name type="scientific">Anisodus acutangulus</name>
    <dbReference type="NCBI Taxonomy" id="402998"/>
    <lineage>
        <taxon>Eukaryota</taxon>
        <taxon>Viridiplantae</taxon>
        <taxon>Streptophyta</taxon>
        <taxon>Embryophyta</taxon>
        <taxon>Tracheophyta</taxon>
        <taxon>Spermatophyta</taxon>
        <taxon>Magnoliopsida</taxon>
        <taxon>eudicotyledons</taxon>
        <taxon>Gunneridae</taxon>
        <taxon>Pentapetalae</taxon>
        <taxon>asterids</taxon>
        <taxon>lamiids</taxon>
        <taxon>Solanales</taxon>
        <taxon>Solanaceae</taxon>
        <taxon>Solanoideae</taxon>
        <taxon>Hyoscyameae</taxon>
        <taxon>Anisodus</taxon>
    </lineage>
</organism>
<dbReference type="Gene3D" id="2.40.70.10">
    <property type="entry name" value="Acid Proteases"/>
    <property type="match status" value="2"/>
</dbReference>
<dbReference type="Proteomes" id="UP001152561">
    <property type="component" value="Unassembled WGS sequence"/>
</dbReference>
<evidence type="ECO:0000313" key="5">
    <source>
        <dbReference type="Proteomes" id="UP001152561"/>
    </source>
</evidence>
<gene>
    <name evidence="4" type="ORF">K7X08_029076</name>
</gene>
<sequence length="442" mass="48311">MAWINKHISTFFFLVYFGYYSILGETLSAPPHYQVVNVSSLQPKPYCQSSSSGSTIGSQKLEIVSRYGPCFPNAKTPTSDQLLNLDQVRVRSINKRHKSKHVAGNLDHGYYVVKIGLGTPRQNYTLMVDTGSKSTWVRCNSCTKGCKSDDDSLYDPSKSSTYTNNTSCSGSFNVSYRDKSSVNGIWGCDTLTVDDLGAITNFKFGCGQENVDPENFGGLVGILGLGKGETSLLSQSVTAMQMFSYYIPLTSSLVGNLHFGNEARTKSHTCATQFTPLVKGDNPVYYYLDLVGISVAGKKLNVSSTTFTSRGTIIDSGTVITRLPDVVYSALRAEFRQSMLSYTLLEGKVVDGLMDTCYSLEGYNQVALPKITFHFGKGTPTNDVTLSNQATVWIPHDKKEVMCLAFAAKSDFSIIGNVQQRGLNVIYDLEGERIGFGSNCAS</sequence>
<proteinExistence type="inferred from homology"/>
<name>A0A9Q1L206_9SOLA</name>
<dbReference type="PANTHER" id="PTHR13683:SF398">
    <property type="entry name" value="ASPARTYL PROTEASE AED1-LIKE"/>
    <property type="match status" value="1"/>
</dbReference>
<dbReference type="AlphaFoldDB" id="A0A9Q1L206"/>
<dbReference type="PANTHER" id="PTHR13683">
    <property type="entry name" value="ASPARTYL PROTEASES"/>
    <property type="match status" value="1"/>
</dbReference>
<dbReference type="InterPro" id="IPR001461">
    <property type="entry name" value="Aspartic_peptidase_A1"/>
</dbReference>
<reference evidence="5" key="1">
    <citation type="journal article" date="2023" name="Proc. Natl. Acad. Sci. U.S.A.">
        <title>Genomic and structural basis for evolution of tropane alkaloid biosynthesis.</title>
        <authorList>
            <person name="Wanga Y.-J."/>
            <person name="Taina T."/>
            <person name="Yua J.-Y."/>
            <person name="Lia J."/>
            <person name="Xua B."/>
            <person name="Chenc J."/>
            <person name="D'Auriad J.C."/>
            <person name="Huanga J.-P."/>
            <person name="Huanga S.-X."/>
        </authorList>
    </citation>
    <scope>NUCLEOTIDE SEQUENCE [LARGE SCALE GENOMIC DNA]</scope>
    <source>
        <strain evidence="5">cv. KIB-2019</strain>
    </source>
</reference>
<dbReference type="GO" id="GO:0004190">
    <property type="term" value="F:aspartic-type endopeptidase activity"/>
    <property type="evidence" value="ECO:0007669"/>
    <property type="project" value="InterPro"/>
</dbReference>
<evidence type="ECO:0000313" key="4">
    <source>
        <dbReference type="EMBL" id="KAJ8526599.1"/>
    </source>
</evidence>
<dbReference type="Pfam" id="PF00026">
    <property type="entry name" value="Asp"/>
    <property type="match status" value="1"/>
</dbReference>
<dbReference type="EMBL" id="JAJAGQ010000024">
    <property type="protein sequence ID" value="KAJ8526599.1"/>
    <property type="molecule type" value="Genomic_DNA"/>
</dbReference>
<feature type="domain" description="Peptidase A1" evidence="3">
    <location>
        <begin position="111"/>
        <end position="437"/>
    </location>
</feature>
<protein>
    <recommendedName>
        <fullName evidence="3">Peptidase A1 domain-containing protein</fullName>
    </recommendedName>
</protein>
<dbReference type="PRINTS" id="PR00792">
    <property type="entry name" value="PEPSIN"/>
</dbReference>
<evidence type="ECO:0000256" key="1">
    <source>
        <dbReference type="ARBA" id="ARBA00007447"/>
    </source>
</evidence>
<keyword evidence="5" id="KW-1185">Reference proteome</keyword>
<evidence type="ECO:0000259" key="3">
    <source>
        <dbReference type="PROSITE" id="PS51767"/>
    </source>
</evidence>
<dbReference type="OrthoDB" id="851051at2759"/>
<feature type="active site" evidence="2">
    <location>
        <position position="129"/>
    </location>
</feature>
<dbReference type="InterPro" id="IPR033121">
    <property type="entry name" value="PEPTIDASE_A1"/>
</dbReference>
<evidence type="ECO:0000256" key="2">
    <source>
        <dbReference type="PIRSR" id="PIRSR601461-1"/>
    </source>
</evidence>
<dbReference type="InterPro" id="IPR021109">
    <property type="entry name" value="Peptidase_aspartic_dom_sf"/>
</dbReference>
<feature type="active site" evidence="2">
    <location>
        <position position="315"/>
    </location>
</feature>
<comment type="similarity">
    <text evidence="1">Belongs to the peptidase A1 family.</text>
</comment>
<dbReference type="PROSITE" id="PS51767">
    <property type="entry name" value="PEPTIDASE_A1"/>
    <property type="match status" value="1"/>
</dbReference>
<dbReference type="SUPFAM" id="SSF50630">
    <property type="entry name" value="Acid proteases"/>
    <property type="match status" value="1"/>
</dbReference>
<accession>A0A9Q1L206</accession>